<keyword evidence="13" id="KW-0325">Glycoprotein</keyword>
<reference evidence="19" key="2">
    <citation type="submission" date="2017-05" db="UniProtKB">
        <authorList>
            <consortium name="EnsemblMetazoa"/>
        </authorList>
    </citation>
    <scope>IDENTIFICATION</scope>
</reference>
<keyword evidence="8" id="KW-0256">Endoplasmic reticulum</keyword>
<evidence type="ECO:0000313" key="19">
    <source>
        <dbReference type="EnsemblMetazoa" id="Aqu2.1.13441_001"/>
    </source>
</evidence>
<dbReference type="Pfam" id="PF04389">
    <property type="entry name" value="Peptidase_M28"/>
    <property type="match status" value="1"/>
</dbReference>
<dbReference type="InterPro" id="IPR053974">
    <property type="entry name" value="ERMP1_1-A_TM"/>
</dbReference>
<dbReference type="GO" id="GO:0005789">
    <property type="term" value="C:endoplasmic reticulum membrane"/>
    <property type="evidence" value="ECO:0007669"/>
    <property type="project" value="UniProtKB-SubCell"/>
</dbReference>
<evidence type="ECO:0000259" key="18">
    <source>
        <dbReference type="Pfam" id="PF22249"/>
    </source>
</evidence>
<name>A0A1X7TFJ3_AMPQE</name>
<feature type="transmembrane region" description="Helical" evidence="15">
    <location>
        <begin position="36"/>
        <end position="53"/>
    </location>
</feature>
<evidence type="ECO:0000256" key="2">
    <source>
        <dbReference type="ARBA" id="ARBA00004477"/>
    </source>
</evidence>
<keyword evidence="11" id="KW-0482">Metalloprotease</keyword>
<evidence type="ECO:0000256" key="3">
    <source>
        <dbReference type="ARBA" id="ARBA00010918"/>
    </source>
</evidence>
<dbReference type="CDD" id="cd03875">
    <property type="entry name" value="M28_Fxna_like"/>
    <property type="match status" value="1"/>
</dbReference>
<keyword evidence="20" id="KW-1185">Reference proteome</keyword>
<feature type="compositionally biased region" description="Basic and acidic residues" evidence="14">
    <location>
        <begin position="17"/>
        <end position="28"/>
    </location>
</feature>
<dbReference type="InterPro" id="IPR045175">
    <property type="entry name" value="M28_fam"/>
</dbReference>
<evidence type="ECO:0000256" key="1">
    <source>
        <dbReference type="ARBA" id="ARBA00001947"/>
    </source>
</evidence>
<evidence type="ECO:0000256" key="13">
    <source>
        <dbReference type="ARBA" id="ARBA00023180"/>
    </source>
</evidence>
<comment type="cofactor">
    <cofactor evidence="1">
        <name>Zn(2+)</name>
        <dbReference type="ChEBI" id="CHEBI:29105"/>
    </cofactor>
</comment>
<dbReference type="EnsemblMetazoa" id="Aqu2.1.13441_001">
    <property type="protein sequence ID" value="Aqu2.1.13441_001"/>
    <property type="gene ID" value="Aqu2.1.13441"/>
</dbReference>
<feature type="transmembrane region" description="Helical" evidence="15">
    <location>
        <begin position="499"/>
        <end position="532"/>
    </location>
</feature>
<dbReference type="Gene3D" id="3.40.630.10">
    <property type="entry name" value="Zn peptidases"/>
    <property type="match status" value="1"/>
</dbReference>
<keyword evidence="6" id="KW-0479">Metal-binding</keyword>
<dbReference type="GO" id="GO:0006508">
    <property type="term" value="P:proteolysis"/>
    <property type="evidence" value="ECO:0007669"/>
    <property type="project" value="UniProtKB-KW"/>
</dbReference>
<sequence length="881" mass="97616">MAVRQRGGVGKRPRQRVHGEEREAEKAPIKSKRSNTIALGLLVFMGLLVLASFRSHYNLPAPNLERDGNQFSSLNARRHLKAITSLGIRHAGSEANDIKTKELLVSIIEEIKDSSSPEVSIETSVQHPSGHFYLDFLGGMTHIYENLTNVVVRLKGAGKSPKHSLLVNCHFDSALGSPAASDDAVSCAVLLETLRVLSASPSPYLLKHSVIFLFNGAEEMILPAAHGFITQHEWAGQVRAFLNLEAAGAGGKEILFQTGPKHPWLAAAYSRSVPYPHASVVAQEIFQSGVIPSDTDFRIFRDHGGVPGIDMAFFVNGYVYHTQYDTADRIPDGSIQRAGENILALIKEIANSDLLADPGEDRHGKVVYYDVLGLFVVQYPERLGLILNYGTLVLGLVGLWFSGKRRRGESSSSYKLIFLSIPVVLVSIFTGLLCSLVSGLVTTATGNTLSFFSRPYLVIPLYYTPTLLGTGAVHYWWRNRYSTISAEQLDRALLNSNQLILWIFLLSLTLLRLASACLPFTLLFFSLLFRSFIWDNMLRFRIGPTYFSSPLSPFIICYTLCTVLSLLPVVLLVVFAIGISELFIPLMGRAGAVVSSDVLMSIVSGFTATLVFFNFIPPIVYHSTKQFLRYLSLFLSSFWLLSLLLAAAGLLFPYSGVEPVRPKRFYLQHSHINNHEEPGASFSGIYIHTFDYREMAPLLDYVPKLKEAKEVQCKGVYCGMPSYFPISHMLKRNWFLSAGPPPGASSKLVLESVKKTSSNSRNYTFIGRFPPNARLHLQPLPGYSLLSWSLESFIPPVTPYGDEGLGCYYIMYTRGNGGGETKLWIEVKGDIDVSPVLEVSLISVYINPPSSTSDELQQLLSLLPSWVSTISWTSVMDNMTF</sequence>
<evidence type="ECO:0000256" key="8">
    <source>
        <dbReference type="ARBA" id="ARBA00022824"/>
    </source>
</evidence>
<evidence type="ECO:0000256" key="7">
    <source>
        <dbReference type="ARBA" id="ARBA00022801"/>
    </source>
</evidence>
<dbReference type="GO" id="GO:0046872">
    <property type="term" value="F:metal ion binding"/>
    <property type="evidence" value="ECO:0007669"/>
    <property type="project" value="UniProtKB-KW"/>
</dbReference>
<evidence type="ECO:0000256" key="10">
    <source>
        <dbReference type="ARBA" id="ARBA00022989"/>
    </source>
</evidence>
<evidence type="ECO:0000256" key="15">
    <source>
        <dbReference type="SAM" id="Phobius"/>
    </source>
</evidence>
<dbReference type="FunFam" id="3.40.630.10:FF:000008">
    <property type="entry name" value="Endoplasmic reticulum metallopeptidase 1"/>
    <property type="match status" value="1"/>
</dbReference>
<keyword evidence="10 15" id="KW-1133">Transmembrane helix</keyword>
<dbReference type="GO" id="GO:0008235">
    <property type="term" value="F:metalloexopeptidase activity"/>
    <property type="evidence" value="ECO:0007669"/>
    <property type="project" value="InterPro"/>
</dbReference>
<keyword evidence="5 15" id="KW-0812">Transmembrane</keyword>
<dbReference type="KEGG" id="aqu:100637935"/>
<feature type="transmembrane region" description="Helical" evidence="15">
    <location>
        <begin position="461"/>
        <end position="478"/>
    </location>
</feature>
<feature type="domain" description="Peptidase M28" evidence="16">
    <location>
        <begin position="149"/>
        <end position="345"/>
    </location>
</feature>
<dbReference type="SUPFAM" id="SSF53187">
    <property type="entry name" value="Zn-dependent exopeptidases"/>
    <property type="match status" value="1"/>
</dbReference>
<feature type="region of interest" description="Disordered" evidence="14">
    <location>
        <begin position="1"/>
        <end position="30"/>
    </location>
</feature>
<keyword evidence="7" id="KW-0378">Hydrolase</keyword>
<feature type="transmembrane region" description="Helical" evidence="15">
    <location>
        <begin position="552"/>
        <end position="577"/>
    </location>
</feature>
<dbReference type="eggNOG" id="KOG2194">
    <property type="taxonomic scope" value="Eukaryota"/>
</dbReference>
<proteinExistence type="inferred from homology"/>
<keyword evidence="4" id="KW-0645">Protease</keyword>
<protein>
    <submittedName>
        <fullName evidence="19">Uncharacterized protein</fullName>
    </submittedName>
</protein>
<dbReference type="AlphaFoldDB" id="A0A1X7TFJ3"/>
<dbReference type="PANTHER" id="PTHR12147:SF22">
    <property type="entry name" value="ENDOPLASMIC RETICULUM METALLOPEPTIDASE 1"/>
    <property type="match status" value="1"/>
</dbReference>
<feature type="domain" description="Endoplasmic reticulum metallopeptidase 1/1-A TM" evidence="18">
    <location>
        <begin position="418"/>
        <end position="633"/>
    </location>
</feature>
<evidence type="ECO:0000256" key="5">
    <source>
        <dbReference type="ARBA" id="ARBA00022692"/>
    </source>
</evidence>
<evidence type="ECO:0000256" key="11">
    <source>
        <dbReference type="ARBA" id="ARBA00023049"/>
    </source>
</evidence>
<dbReference type="EnsemblMetazoa" id="XM_003390594.2">
    <property type="protein sequence ID" value="XP_003390642.1"/>
    <property type="gene ID" value="LOC100637935"/>
</dbReference>
<feature type="transmembrane region" description="Helical" evidence="15">
    <location>
        <begin position="598"/>
        <end position="621"/>
    </location>
</feature>
<evidence type="ECO:0000256" key="6">
    <source>
        <dbReference type="ARBA" id="ARBA00022723"/>
    </source>
</evidence>
<dbReference type="Pfam" id="PF22249">
    <property type="entry name" value="ERMP1-TM"/>
    <property type="match status" value="1"/>
</dbReference>
<feature type="domain" description="Endoplasmic reticulum metallopeptidase 1-like C-terminal" evidence="17">
    <location>
        <begin position="661"/>
        <end position="877"/>
    </location>
</feature>
<dbReference type="InParanoid" id="A0A1X7TFJ3"/>
<dbReference type="InterPro" id="IPR053973">
    <property type="entry name" value="ERMP1-like_C"/>
</dbReference>
<evidence type="ECO:0000256" key="14">
    <source>
        <dbReference type="SAM" id="MobiDB-lite"/>
    </source>
</evidence>
<dbReference type="OrthoDB" id="76293at2759"/>
<gene>
    <name evidence="19" type="primary">100637935</name>
</gene>
<dbReference type="Pfam" id="PF22248">
    <property type="entry name" value="ERMP1_C"/>
    <property type="match status" value="1"/>
</dbReference>
<keyword evidence="12 15" id="KW-0472">Membrane</keyword>
<evidence type="ECO:0000259" key="17">
    <source>
        <dbReference type="Pfam" id="PF22248"/>
    </source>
</evidence>
<evidence type="ECO:0000259" key="16">
    <source>
        <dbReference type="Pfam" id="PF04389"/>
    </source>
</evidence>
<dbReference type="Proteomes" id="UP000007879">
    <property type="component" value="Unassembled WGS sequence"/>
</dbReference>
<evidence type="ECO:0000256" key="9">
    <source>
        <dbReference type="ARBA" id="ARBA00022833"/>
    </source>
</evidence>
<feature type="transmembrane region" description="Helical" evidence="15">
    <location>
        <begin position="383"/>
        <end position="402"/>
    </location>
</feature>
<evidence type="ECO:0000256" key="4">
    <source>
        <dbReference type="ARBA" id="ARBA00022670"/>
    </source>
</evidence>
<organism evidence="19">
    <name type="scientific">Amphimedon queenslandica</name>
    <name type="common">Sponge</name>
    <dbReference type="NCBI Taxonomy" id="400682"/>
    <lineage>
        <taxon>Eukaryota</taxon>
        <taxon>Metazoa</taxon>
        <taxon>Porifera</taxon>
        <taxon>Demospongiae</taxon>
        <taxon>Heteroscleromorpha</taxon>
        <taxon>Haplosclerida</taxon>
        <taxon>Niphatidae</taxon>
        <taxon>Amphimedon</taxon>
    </lineage>
</organism>
<dbReference type="InterPro" id="IPR048024">
    <property type="entry name" value="Fxna-like_M28_dom"/>
</dbReference>
<evidence type="ECO:0000256" key="12">
    <source>
        <dbReference type="ARBA" id="ARBA00023136"/>
    </source>
</evidence>
<comment type="similarity">
    <text evidence="3">Belongs to the peptidase M28 family.</text>
</comment>
<dbReference type="InterPro" id="IPR007484">
    <property type="entry name" value="Peptidase_M28"/>
</dbReference>
<dbReference type="PANTHER" id="PTHR12147">
    <property type="entry name" value="METALLOPEPTIDASE M28 FAMILY MEMBER"/>
    <property type="match status" value="1"/>
</dbReference>
<evidence type="ECO:0000313" key="20">
    <source>
        <dbReference type="Proteomes" id="UP000007879"/>
    </source>
</evidence>
<reference evidence="20" key="1">
    <citation type="journal article" date="2010" name="Nature">
        <title>The Amphimedon queenslandica genome and the evolution of animal complexity.</title>
        <authorList>
            <person name="Srivastava M."/>
            <person name="Simakov O."/>
            <person name="Chapman J."/>
            <person name="Fahey B."/>
            <person name="Gauthier M.E."/>
            <person name="Mitros T."/>
            <person name="Richards G.S."/>
            <person name="Conaco C."/>
            <person name="Dacre M."/>
            <person name="Hellsten U."/>
            <person name="Larroux C."/>
            <person name="Putnam N.H."/>
            <person name="Stanke M."/>
            <person name="Adamska M."/>
            <person name="Darling A."/>
            <person name="Degnan S.M."/>
            <person name="Oakley T.H."/>
            <person name="Plachetzki D.C."/>
            <person name="Zhai Y."/>
            <person name="Adamski M."/>
            <person name="Calcino A."/>
            <person name="Cummins S.F."/>
            <person name="Goodstein D.M."/>
            <person name="Harris C."/>
            <person name="Jackson D.J."/>
            <person name="Leys S.P."/>
            <person name="Shu S."/>
            <person name="Woodcroft B.J."/>
            <person name="Vervoort M."/>
            <person name="Kosik K.S."/>
            <person name="Manning G."/>
            <person name="Degnan B.M."/>
            <person name="Rokhsar D.S."/>
        </authorList>
    </citation>
    <scope>NUCLEOTIDE SEQUENCE [LARGE SCALE GENOMIC DNA]</scope>
</reference>
<accession>A0A1X7TFJ3</accession>
<comment type="subcellular location">
    <subcellularLocation>
        <location evidence="2">Endoplasmic reticulum membrane</location>
        <topology evidence="2">Multi-pass membrane protein</topology>
    </subcellularLocation>
</comment>
<keyword evidence="9" id="KW-0862">Zinc</keyword>
<feature type="transmembrane region" description="Helical" evidence="15">
    <location>
        <begin position="627"/>
        <end position="654"/>
    </location>
</feature>
<feature type="transmembrane region" description="Helical" evidence="15">
    <location>
        <begin position="414"/>
        <end position="441"/>
    </location>
</feature>